<accession>A0ABD3HZW8</accession>
<evidence type="ECO:0000313" key="2">
    <source>
        <dbReference type="EMBL" id="KAL3697008.1"/>
    </source>
</evidence>
<reference evidence="2 3" key="1">
    <citation type="submission" date="2024-09" db="EMBL/GenBank/DDBJ databases">
        <title>Chromosome-scale assembly of Riccia sorocarpa.</title>
        <authorList>
            <person name="Paukszto L."/>
        </authorList>
    </citation>
    <scope>NUCLEOTIDE SEQUENCE [LARGE SCALE GENOMIC DNA]</scope>
    <source>
        <strain evidence="2">LP-2024</strain>
        <tissue evidence="2">Aerial parts of the thallus</tissue>
    </source>
</reference>
<feature type="region of interest" description="Disordered" evidence="1">
    <location>
        <begin position="57"/>
        <end position="124"/>
    </location>
</feature>
<organism evidence="2 3">
    <name type="scientific">Riccia sorocarpa</name>
    <dbReference type="NCBI Taxonomy" id="122646"/>
    <lineage>
        <taxon>Eukaryota</taxon>
        <taxon>Viridiplantae</taxon>
        <taxon>Streptophyta</taxon>
        <taxon>Embryophyta</taxon>
        <taxon>Marchantiophyta</taxon>
        <taxon>Marchantiopsida</taxon>
        <taxon>Marchantiidae</taxon>
        <taxon>Marchantiales</taxon>
        <taxon>Ricciaceae</taxon>
        <taxon>Riccia</taxon>
    </lineage>
</organism>
<comment type="caution">
    <text evidence="2">The sequence shown here is derived from an EMBL/GenBank/DDBJ whole genome shotgun (WGS) entry which is preliminary data.</text>
</comment>
<name>A0ABD3HZW8_9MARC</name>
<gene>
    <name evidence="2" type="ORF">R1sor_011084</name>
</gene>
<dbReference type="AlphaFoldDB" id="A0ABD3HZW8"/>
<evidence type="ECO:0008006" key="4">
    <source>
        <dbReference type="Google" id="ProtNLM"/>
    </source>
</evidence>
<evidence type="ECO:0000256" key="1">
    <source>
        <dbReference type="SAM" id="MobiDB-lite"/>
    </source>
</evidence>
<dbReference type="EMBL" id="JBJQOH010000002">
    <property type="protein sequence ID" value="KAL3697008.1"/>
    <property type="molecule type" value="Genomic_DNA"/>
</dbReference>
<evidence type="ECO:0000313" key="3">
    <source>
        <dbReference type="Proteomes" id="UP001633002"/>
    </source>
</evidence>
<protein>
    <recommendedName>
        <fullName evidence="4">AT-hook motif nuclear-localized protein</fullName>
    </recommendedName>
</protein>
<proteinExistence type="predicted"/>
<dbReference type="Proteomes" id="UP001633002">
    <property type="component" value="Unassembled WGS sequence"/>
</dbReference>
<sequence>MLMKILARGGKGSKPVCFVRIGSDVNVPPLQVDRTTTLNQQAHIATSIAQAAIMTNEDDQKLQRSGPPGRPPGMKNPAETPKKRPPGRPPGMKNVKQVAKKPKTMELSSSQARPQKLPAARKKSTPIKRLELSVTISVAGGDVSPSIFPAVQTFLETDCQSGIFAVERGGSLLNLQLQGVIAILSTSPQDVKRGLLLPLVGQLIVQLVQVSV</sequence>
<keyword evidence="3" id="KW-1185">Reference proteome</keyword>